<dbReference type="SUPFAM" id="SSF54001">
    <property type="entry name" value="Cysteine proteinases"/>
    <property type="match status" value="1"/>
</dbReference>
<comment type="similarity">
    <text evidence="1">Belongs to the peptidase C48 family.</text>
</comment>
<reference evidence="5 6" key="1">
    <citation type="submission" date="2019-01" db="EMBL/GenBank/DDBJ databases">
        <title>Sequencing of cultivated peanut Arachis hypogaea provides insights into genome evolution and oil improvement.</title>
        <authorList>
            <person name="Chen X."/>
        </authorList>
    </citation>
    <scope>NUCLEOTIDE SEQUENCE [LARGE SCALE GENOMIC DNA]</scope>
    <source>
        <strain evidence="6">cv. Fuhuasheng</strain>
        <tissue evidence="5">Leaves</tissue>
    </source>
</reference>
<dbReference type="Proteomes" id="UP000289738">
    <property type="component" value="Chromosome B06"/>
</dbReference>
<proteinExistence type="inferred from homology"/>
<evidence type="ECO:0000256" key="2">
    <source>
        <dbReference type="ARBA" id="ARBA00022670"/>
    </source>
</evidence>
<dbReference type="GO" id="GO:0008234">
    <property type="term" value="F:cysteine-type peptidase activity"/>
    <property type="evidence" value="ECO:0007669"/>
    <property type="project" value="InterPro"/>
</dbReference>
<dbReference type="GO" id="GO:0006508">
    <property type="term" value="P:proteolysis"/>
    <property type="evidence" value="ECO:0007669"/>
    <property type="project" value="UniProtKB-KW"/>
</dbReference>
<keyword evidence="6" id="KW-1185">Reference proteome</keyword>
<evidence type="ECO:0000313" key="5">
    <source>
        <dbReference type="EMBL" id="RYR01869.1"/>
    </source>
</evidence>
<evidence type="ECO:0000256" key="1">
    <source>
        <dbReference type="ARBA" id="ARBA00005234"/>
    </source>
</evidence>
<feature type="domain" description="Ubiquitin-like protease family profile" evidence="4">
    <location>
        <begin position="1"/>
        <end position="134"/>
    </location>
</feature>
<accession>A0A444YJ28</accession>
<dbReference type="AlphaFoldDB" id="A0A444YJ28"/>
<dbReference type="Gene3D" id="3.40.395.10">
    <property type="entry name" value="Adenoviral Proteinase, Chain A"/>
    <property type="match status" value="1"/>
</dbReference>
<evidence type="ECO:0000256" key="3">
    <source>
        <dbReference type="ARBA" id="ARBA00022801"/>
    </source>
</evidence>
<organism evidence="5 6">
    <name type="scientific">Arachis hypogaea</name>
    <name type="common">Peanut</name>
    <dbReference type="NCBI Taxonomy" id="3818"/>
    <lineage>
        <taxon>Eukaryota</taxon>
        <taxon>Viridiplantae</taxon>
        <taxon>Streptophyta</taxon>
        <taxon>Embryophyta</taxon>
        <taxon>Tracheophyta</taxon>
        <taxon>Spermatophyta</taxon>
        <taxon>Magnoliopsida</taxon>
        <taxon>eudicotyledons</taxon>
        <taxon>Gunneridae</taxon>
        <taxon>Pentapetalae</taxon>
        <taxon>rosids</taxon>
        <taxon>fabids</taxon>
        <taxon>Fabales</taxon>
        <taxon>Fabaceae</taxon>
        <taxon>Papilionoideae</taxon>
        <taxon>50 kb inversion clade</taxon>
        <taxon>dalbergioids sensu lato</taxon>
        <taxon>Dalbergieae</taxon>
        <taxon>Pterocarpus clade</taxon>
        <taxon>Arachis</taxon>
    </lineage>
</organism>
<dbReference type="InterPro" id="IPR003653">
    <property type="entry name" value="Peptidase_C48_C"/>
</dbReference>
<dbReference type="Pfam" id="PF02902">
    <property type="entry name" value="Peptidase_C48"/>
    <property type="match status" value="1"/>
</dbReference>
<sequence>MATNELFRHNEIHQDNFMGDLGGLHKIFVPIYLNVHWFLIVVDLLPETVRYMDSFKCCILMTERKRVIDDVLNYLEKFLPDNNFQETPLFRNLQFSKYKFNELVVSQQLPNRKFKIRIFKNDCGNWVTQWMVLNHYWRPDKTWVVNDYSRMRLAMDLVYDEHNPKRDMIKEFPVTDWNKKMQQSVLQT</sequence>
<dbReference type="InterPro" id="IPR038765">
    <property type="entry name" value="Papain-like_cys_pep_sf"/>
</dbReference>
<evidence type="ECO:0000259" key="4">
    <source>
        <dbReference type="PROSITE" id="PS50600"/>
    </source>
</evidence>
<evidence type="ECO:0000313" key="6">
    <source>
        <dbReference type="Proteomes" id="UP000289738"/>
    </source>
</evidence>
<keyword evidence="3" id="KW-0378">Hydrolase</keyword>
<comment type="caution">
    <text evidence="5">The sequence shown here is derived from an EMBL/GenBank/DDBJ whole genome shotgun (WGS) entry which is preliminary data.</text>
</comment>
<gene>
    <name evidence="5" type="ORF">Ahy_B06g080729</name>
</gene>
<protein>
    <recommendedName>
        <fullName evidence="4">Ubiquitin-like protease family profile domain-containing protein</fullName>
    </recommendedName>
</protein>
<dbReference type="EMBL" id="SDMP01000016">
    <property type="protein sequence ID" value="RYR01869.1"/>
    <property type="molecule type" value="Genomic_DNA"/>
</dbReference>
<keyword evidence="2" id="KW-0645">Protease</keyword>
<name>A0A444YJ28_ARAHY</name>
<dbReference type="PROSITE" id="PS50600">
    <property type="entry name" value="ULP_PROTEASE"/>
    <property type="match status" value="1"/>
</dbReference>